<name>A0ABN7BB30_9HEMI</name>
<dbReference type="EMBL" id="AP028920">
    <property type="protein sequence ID" value="BET00830.1"/>
    <property type="molecule type" value="Genomic_DNA"/>
</dbReference>
<feature type="signal peptide" evidence="1">
    <location>
        <begin position="1"/>
        <end position="25"/>
    </location>
</feature>
<evidence type="ECO:0000313" key="2">
    <source>
        <dbReference type="EMBL" id="BET00830.1"/>
    </source>
</evidence>
<gene>
    <name evidence="2" type="ORF">NTJ_13646</name>
</gene>
<dbReference type="CDD" id="cd23992">
    <property type="entry name" value="PBP_GOBP"/>
    <property type="match status" value="1"/>
</dbReference>
<protein>
    <submittedName>
        <fullName evidence="2">Uncharacterized protein</fullName>
    </submittedName>
</protein>
<keyword evidence="3" id="KW-1185">Reference proteome</keyword>
<dbReference type="SUPFAM" id="SSF47565">
    <property type="entry name" value="Insect pheromone/odorant-binding proteins"/>
    <property type="match status" value="1"/>
</dbReference>
<dbReference type="Proteomes" id="UP001307889">
    <property type="component" value="Chromosome 12"/>
</dbReference>
<sequence>MKALQATGLAILLALYLTTYPSTQAEEGTTAKLMKVSQRCRQKYNVTLSYLESAIDNRTLLHTEQGRDYVRCLVIGVGVFEAKKIIGLQGNANQNASESRSSWLHETIGDFISAMTKS</sequence>
<evidence type="ECO:0000313" key="3">
    <source>
        <dbReference type="Proteomes" id="UP001307889"/>
    </source>
</evidence>
<dbReference type="InterPro" id="IPR036728">
    <property type="entry name" value="PBP_GOBP_sf"/>
</dbReference>
<reference evidence="2 3" key="1">
    <citation type="submission" date="2023-09" db="EMBL/GenBank/DDBJ databases">
        <title>Nesidiocoris tenuis whole genome shotgun sequence.</title>
        <authorList>
            <person name="Shibata T."/>
            <person name="Shimoda M."/>
            <person name="Kobayashi T."/>
            <person name="Uehara T."/>
        </authorList>
    </citation>
    <scope>NUCLEOTIDE SEQUENCE [LARGE SCALE GENOMIC DNA]</scope>
    <source>
        <strain evidence="2 3">Japan</strain>
    </source>
</reference>
<organism evidence="2 3">
    <name type="scientific">Nesidiocoris tenuis</name>
    <dbReference type="NCBI Taxonomy" id="355587"/>
    <lineage>
        <taxon>Eukaryota</taxon>
        <taxon>Metazoa</taxon>
        <taxon>Ecdysozoa</taxon>
        <taxon>Arthropoda</taxon>
        <taxon>Hexapoda</taxon>
        <taxon>Insecta</taxon>
        <taxon>Pterygota</taxon>
        <taxon>Neoptera</taxon>
        <taxon>Paraneoptera</taxon>
        <taxon>Hemiptera</taxon>
        <taxon>Heteroptera</taxon>
        <taxon>Panheteroptera</taxon>
        <taxon>Cimicomorpha</taxon>
        <taxon>Miridae</taxon>
        <taxon>Dicyphina</taxon>
        <taxon>Nesidiocoris</taxon>
    </lineage>
</organism>
<evidence type="ECO:0000256" key="1">
    <source>
        <dbReference type="SAM" id="SignalP"/>
    </source>
</evidence>
<feature type="chain" id="PRO_5046608953" evidence="1">
    <location>
        <begin position="26"/>
        <end position="118"/>
    </location>
</feature>
<proteinExistence type="predicted"/>
<accession>A0ABN7BB30</accession>
<keyword evidence="1" id="KW-0732">Signal</keyword>